<dbReference type="AlphaFoldDB" id="X1JB70"/>
<gene>
    <name evidence="1" type="ORF">S03H2_70158</name>
</gene>
<name>X1JB70_9ZZZZ</name>
<protein>
    <submittedName>
        <fullName evidence="1">Uncharacterized protein</fullName>
    </submittedName>
</protein>
<evidence type="ECO:0000313" key="1">
    <source>
        <dbReference type="EMBL" id="GAH91232.1"/>
    </source>
</evidence>
<feature type="non-terminal residue" evidence="1">
    <location>
        <position position="126"/>
    </location>
</feature>
<comment type="caution">
    <text evidence="1">The sequence shown here is derived from an EMBL/GenBank/DDBJ whole genome shotgun (WGS) entry which is preliminary data.</text>
</comment>
<reference evidence="1" key="1">
    <citation type="journal article" date="2014" name="Front. Microbiol.">
        <title>High frequency of phylogenetically diverse reductive dehalogenase-homologous genes in deep subseafloor sedimentary metagenomes.</title>
        <authorList>
            <person name="Kawai M."/>
            <person name="Futagami T."/>
            <person name="Toyoda A."/>
            <person name="Takaki Y."/>
            <person name="Nishi S."/>
            <person name="Hori S."/>
            <person name="Arai W."/>
            <person name="Tsubouchi T."/>
            <person name="Morono Y."/>
            <person name="Uchiyama I."/>
            <person name="Ito T."/>
            <person name="Fujiyama A."/>
            <person name="Inagaki F."/>
            <person name="Takami H."/>
        </authorList>
    </citation>
    <scope>NUCLEOTIDE SEQUENCE</scope>
    <source>
        <strain evidence="1">Expedition CK06-06</strain>
    </source>
</reference>
<dbReference type="EMBL" id="BARU01046538">
    <property type="protein sequence ID" value="GAH91232.1"/>
    <property type="molecule type" value="Genomic_DNA"/>
</dbReference>
<sequence>FFSRYYEDGDFISKRRYSSKNNKYAIPYNGEEVKLYWANFDQYYIKTGEVFKDYVFTQKGWRFIFKTTLAEVEAGNVKGKRRYFFLSQDNPIYIESNTCIINFEYRLLTDKDLIDYPVKTKSGGLK</sequence>
<organism evidence="1">
    <name type="scientific">marine sediment metagenome</name>
    <dbReference type="NCBI Taxonomy" id="412755"/>
    <lineage>
        <taxon>unclassified sequences</taxon>
        <taxon>metagenomes</taxon>
        <taxon>ecological metagenomes</taxon>
    </lineage>
</organism>
<feature type="non-terminal residue" evidence="1">
    <location>
        <position position="1"/>
    </location>
</feature>
<accession>X1JB70</accession>
<proteinExistence type="predicted"/>